<dbReference type="InterPro" id="IPR001878">
    <property type="entry name" value="Znf_CCHC"/>
</dbReference>
<organism evidence="4 5">
    <name type="scientific">Capsicum annuum</name>
    <name type="common">Capsicum pepper</name>
    <dbReference type="NCBI Taxonomy" id="4072"/>
    <lineage>
        <taxon>Eukaryota</taxon>
        <taxon>Viridiplantae</taxon>
        <taxon>Streptophyta</taxon>
        <taxon>Embryophyta</taxon>
        <taxon>Tracheophyta</taxon>
        <taxon>Spermatophyta</taxon>
        <taxon>Magnoliopsida</taxon>
        <taxon>eudicotyledons</taxon>
        <taxon>Gunneridae</taxon>
        <taxon>Pentapetalae</taxon>
        <taxon>asterids</taxon>
        <taxon>lamiids</taxon>
        <taxon>Solanales</taxon>
        <taxon>Solanaceae</taxon>
        <taxon>Solanoideae</taxon>
        <taxon>Capsiceae</taxon>
        <taxon>Capsicum</taxon>
    </lineage>
</organism>
<evidence type="ECO:0000313" key="4">
    <source>
        <dbReference type="EMBL" id="PHT76696.1"/>
    </source>
</evidence>
<evidence type="ECO:0000256" key="2">
    <source>
        <dbReference type="SAM" id="MobiDB-lite"/>
    </source>
</evidence>
<proteinExistence type="predicted"/>
<feature type="compositionally biased region" description="Basic and acidic residues" evidence="2">
    <location>
        <begin position="111"/>
        <end position="123"/>
    </location>
</feature>
<reference evidence="4 5" key="1">
    <citation type="journal article" date="2014" name="Nat. Genet.">
        <title>Genome sequence of the hot pepper provides insights into the evolution of pungency in Capsicum species.</title>
        <authorList>
            <person name="Kim S."/>
            <person name="Park M."/>
            <person name="Yeom S.I."/>
            <person name="Kim Y.M."/>
            <person name="Lee J.M."/>
            <person name="Lee H.A."/>
            <person name="Seo E."/>
            <person name="Choi J."/>
            <person name="Cheong K."/>
            <person name="Kim K.T."/>
            <person name="Jung K."/>
            <person name="Lee G.W."/>
            <person name="Oh S.K."/>
            <person name="Bae C."/>
            <person name="Kim S.B."/>
            <person name="Lee H.Y."/>
            <person name="Kim S.Y."/>
            <person name="Kim M.S."/>
            <person name="Kang B.C."/>
            <person name="Jo Y.D."/>
            <person name="Yang H.B."/>
            <person name="Jeong H.J."/>
            <person name="Kang W.H."/>
            <person name="Kwon J.K."/>
            <person name="Shin C."/>
            <person name="Lim J.Y."/>
            <person name="Park J.H."/>
            <person name="Huh J.H."/>
            <person name="Kim J.S."/>
            <person name="Kim B.D."/>
            <person name="Cohen O."/>
            <person name="Paran I."/>
            <person name="Suh M.C."/>
            <person name="Lee S.B."/>
            <person name="Kim Y.K."/>
            <person name="Shin Y."/>
            <person name="Noh S.J."/>
            <person name="Park J."/>
            <person name="Seo Y.S."/>
            <person name="Kwon S.Y."/>
            <person name="Kim H.A."/>
            <person name="Park J.M."/>
            <person name="Kim H.J."/>
            <person name="Choi S.B."/>
            <person name="Bosland P.W."/>
            <person name="Reeves G."/>
            <person name="Jo S.H."/>
            <person name="Lee B.W."/>
            <person name="Cho H.T."/>
            <person name="Choi H.S."/>
            <person name="Lee M.S."/>
            <person name="Yu Y."/>
            <person name="Do Choi Y."/>
            <person name="Park B.S."/>
            <person name="van Deynze A."/>
            <person name="Ashrafi H."/>
            <person name="Hill T."/>
            <person name="Kim W.T."/>
            <person name="Pai H.S."/>
            <person name="Ahn H.K."/>
            <person name="Yeam I."/>
            <person name="Giovannoni J.J."/>
            <person name="Rose J.K."/>
            <person name="Sorensen I."/>
            <person name="Lee S.J."/>
            <person name="Kim R.W."/>
            <person name="Choi I.Y."/>
            <person name="Choi B.S."/>
            <person name="Lim J.S."/>
            <person name="Lee Y.H."/>
            <person name="Choi D."/>
        </authorList>
    </citation>
    <scope>NUCLEOTIDE SEQUENCE [LARGE SCALE GENOMIC DNA]</scope>
    <source>
        <strain evidence="5">cv. CM334</strain>
    </source>
</reference>
<comment type="caution">
    <text evidence="4">The sequence shown here is derived from an EMBL/GenBank/DDBJ whole genome shotgun (WGS) entry which is preliminary data.</text>
</comment>
<dbReference type="GO" id="GO:0008270">
    <property type="term" value="F:zinc ion binding"/>
    <property type="evidence" value="ECO:0007669"/>
    <property type="project" value="UniProtKB-KW"/>
</dbReference>
<name>A0A2G2Z3Y1_CAPAN</name>
<dbReference type="AlphaFoldDB" id="A0A2G2Z3Y1"/>
<feature type="domain" description="CCHC-type" evidence="3">
    <location>
        <begin position="135"/>
        <end position="148"/>
    </location>
</feature>
<evidence type="ECO:0000259" key="3">
    <source>
        <dbReference type="PROSITE" id="PS50158"/>
    </source>
</evidence>
<keyword evidence="5" id="KW-1185">Reference proteome</keyword>
<evidence type="ECO:0000256" key="1">
    <source>
        <dbReference type="PROSITE-ProRule" id="PRU00047"/>
    </source>
</evidence>
<dbReference type="PROSITE" id="PS50158">
    <property type="entry name" value="ZF_CCHC"/>
    <property type="match status" value="1"/>
</dbReference>
<evidence type="ECO:0000313" key="5">
    <source>
        <dbReference type="Proteomes" id="UP000222542"/>
    </source>
</evidence>
<reference evidence="4 5" key="2">
    <citation type="journal article" date="2017" name="Genome Biol.">
        <title>New reference genome sequences of hot pepper reveal the massive evolution of plant disease-resistance genes by retroduplication.</title>
        <authorList>
            <person name="Kim S."/>
            <person name="Park J."/>
            <person name="Yeom S.I."/>
            <person name="Kim Y.M."/>
            <person name="Seo E."/>
            <person name="Kim K.T."/>
            <person name="Kim M.S."/>
            <person name="Lee J.M."/>
            <person name="Cheong K."/>
            <person name="Shin H.S."/>
            <person name="Kim S.B."/>
            <person name="Han K."/>
            <person name="Lee J."/>
            <person name="Park M."/>
            <person name="Lee H.A."/>
            <person name="Lee H.Y."/>
            <person name="Lee Y."/>
            <person name="Oh S."/>
            <person name="Lee J.H."/>
            <person name="Choi E."/>
            <person name="Choi E."/>
            <person name="Lee S.E."/>
            <person name="Jeon J."/>
            <person name="Kim H."/>
            <person name="Choi G."/>
            <person name="Song H."/>
            <person name="Lee J."/>
            <person name="Lee S.C."/>
            <person name="Kwon J.K."/>
            <person name="Lee H.Y."/>
            <person name="Koo N."/>
            <person name="Hong Y."/>
            <person name="Kim R.W."/>
            <person name="Kang W.H."/>
            <person name="Huh J.H."/>
            <person name="Kang B.C."/>
            <person name="Yang T.J."/>
            <person name="Lee Y.H."/>
            <person name="Bennetzen J.L."/>
            <person name="Choi D."/>
        </authorList>
    </citation>
    <scope>NUCLEOTIDE SEQUENCE [LARGE SCALE GENOMIC DNA]</scope>
    <source>
        <strain evidence="5">cv. CM334</strain>
    </source>
</reference>
<sequence>MGYIGSAINEVGMWWHRPESTASMLRHLIGSKDFWPVVCIGVQAATGTALSELKAELGSLSFKRFMVSSRLYVCKMKINQQEKDEVALRTMMSSKGINPEKAKWKGKNWHQNKEKSKVGDSQEKKKRRDKSQVACYRCLHFGHYQSECHTNLNKNRGGRSNFAVRKEDTETKEEEEEVSLLMAYTSKDKIPVSRYRLQ</sequence>
<keyword evidence="1" id="KW-0862">Zinc</keyword>
<dbReference type="GO" id="GO:0003676">
    <property type="term" value="F:nucleic acid binding"/>
    <property type="evidence" value="ECO:0007669"/>
    <property type="project" value="InterPro"/>
</dbReference>
<accession>A0A2G2Z3Y1</accession>
<dbReference type="EMBL" id="AYRZ02000007">
    <property type="protein sequence ID" value="PHT76696.1"/>
    <property type="molecule type" value="Genomic_DNA"/>
</dbReference>
<dbReference type="SUPFAM" id="SSF57756">
    <property type="entry name" value="Retrovirus zinc finger-like domains"/>
    <property type="match status" value="1"/>
</dbReference>
<dbReference type="Gramene" id="PHT76696">
    <property type="protein sequence ID" value="PHT76696"/>
    <property type="gene ID" value="T459_20218"/>
</dbReference>
<feature type="region of interest" description="Disordered" evidence="2">
    <location>
        <begin position="97"/>
        <end position="126"/>
    </location>
</feature>
<keyword evidence="1" id="KW-0863">Zinc-finger</keyword>
<dbReference type="Proteomes" id="UP000222542">
    <property type="component" value="Unassembled WGS sequence"/>
</dbReference>
<keyword evidence="1" id="KW-0479">Metal-binding</keyword>
<protein>
    <recommendedName>
        <fullName evidence="3">CCHC-type domain-containing protein</fullName>
    </recommendedName>
</protein>
<dbReference type="InterPro" id="IPR036875">
    <property type="entry name" value="Znf_CCHC_sf"/>
</dbReference>
<gene>
    <name evidence="4" type="ORF">T459_20218</name>
</gene>